<dbReference type="GO" id="GO:0003677">
    <property type="term" value="F:DNA binding"/>
    <property type="evidence" value="ECO:0007669"/>
    <property type="project" value="InterPro"/>
</dbReference>
<feature type="modified residue" description="4-aspartylphosphate" evidence="1">
    <location>
        <position position="55"/>
    </location>
</feature>
<dbReference type="PANTHER" id="PTHR37299:SF1">
    <property type="entry name" value="STAGE 0 SPORULATION PROTEIN A HOMOLOG"/>
    <property type="match status" value="1"/>
</dbReference>
<reference evidence="4 5" key="1">
    <citation type="submission" date="2018-03" db="EMBL/GenBank/DDBJ databases">
        <title>Genomic Encyclopedia of Archaeal and Bacterial Type Strains, Phase II (KMG-II): from individual species to whole genera.</title>
        <authorList>
            <person name="Goeker M."/>
        </authorList>
    </citation>
    <scope>NUCLEOTIDE SEQUENCE [LARGE SCALE GENOMIC DNA]</scope>
    <source>
        <strain evidence="4 5">DSM 29057</strain>
    </source>
</reference>
<dbReference type="PROSITE" id="PS50930">
    <property type="entry name" value="HTH_LYTTR"/>
    <property type="match status" value="1"/>
</dbReference>
<evidence type="ECO:0000259" key="3">
    <source>
        <dbReference type="PROSITE" id="PS50930"/>
    </source>
</evidence>
<dbReference type="InterPro" id="IPR011006">
    <property type="entry name" value="CheY-like_superfamily"/>
</dbReference>
<dbReference type="GO" id="GO:0000156">
    <property type="term" value="F:phosphorelay response regulator activity"/>
    <property type="evidence" value="ECO:0007669"/>
    <property type="project" value="InterPro"/>
</dbReference>
<dbReference type="Pfam" id="PF04397">
    <property type="entry name" value="LytTR"/>
    <property type="match status" value="1"/>
</dbReference>
<evidence type="ECO:0000313" key="4">
    <source>
        <dbReference type="EMBL" id="PSL19528.1"/>
    </source>
</evidence>
<evidence type="ECO:0000259" key="2">
    <source>
        <dbReference type="PROSITE" id="PS50110"/>
    </source>
</evidence>
<dbReference type="Pfam" id="PF00072">
    <property type="entry name" value="Response_reg"/>
    <property type="match status" value="1"/>
</dbReference>
<proteinExistence type="predicted"/>
<keyword evidence="5" id="KW-1185">Reference proteome</keyword>
<dbReference type="AlphaFoldDB" id="A0A2P8FCV5"/>
<dbReference type="SUPFAM" id="SSF52172">
    <property type="entry name" value="CheY-like"/>
    <property type="match status" value="1"/>
</dbReference>
<dbReference type="SMART" id="SM00850">
    <property type="entry name" value="LytTR"/>
    <property type="match status" value="1"/>
</dbReference>
<sequence length="245" mass="27675">MKITCMIVDDEALGRKLLADYVSKIPSLDLVASCANAIEAAAVLKSRPVELLFLDIQMPDINGINFVETLASKPLIVFTTAYTEYAVKSYELNALDYLVKPVAFERFFQAVGKAMDIIGSRSAYPKADVATQEAQDYIFIKSDATTYRVAFDDISYIEAYGEYVVIHRGSDRLMPLLQLGKMEEILPASRFMRVHRSFIVQFSKIEAIQGNTVWIGKKEIPVSRTYRNALTERVQRQNFLANSYL</sequence>
<dbReference type="PANTHER" id="PTHR37299">
    <property type="entry name" value="TRANSCRIPTIONAL REGULATOR-RELATED"/>
    <property type="match status" value="1"/>
</dbReference>
<dbReference type="RefSeq" id="WP_106599539.1">
    <property type="nucleotide sequence ID" value="NZ_PYAS01000026.1"/>
</dbReference>
<dbReference type="Gene3D" id="2.40.50.1020">
    <property type="entry name" value="LytTr DNA-binding domain"/>
    <property type="match status" value="1"/>
</dbReference>
<feature type="domain" description="Response regulatory" evidence="2">
    <location>
        <begin position="4"/>
        <end position="115"/>
    </location>
</feature>
<dbReference type="OrthoDB" id="1646880at2"/>
<gene>
    <name evidence="4" type="ORF">CLV60_12646</name>
</gene>
<dbReference type="InterPro" id="IPR046947">
    <property type="entry name" value="LytR-like"/>
</dbReference>
<name>A0A2P8FCV5_9BACT</name>
<feature type="domain" description="HTH LytTR-type" evidence="3">
    <location>
        <begin position="138"/>
        <end position="236"/>
    </location>
</feature>
<dbReference type="InterPro" id="IPR001789">
    <property type="entry name" value="Sig_transdc_resp-reg_receiver"/>
</dbReference>
<keyword evidence="1" id="KW-0597">Phosphoprotein</keyword>
<dbReference type="EMBL" id="PYAS01000026">
    <property type="protein sequence ID" value="PSL19528.1"/>
    <property type="molecule type" value="Genomic_DNA"/>
</dbReference>
<dbReference type="PROSITE" id="PS50110">
    <property type="entry name" value="RESPONSE_REGULATORY"/>
    <property type="match status" value="1"/>
</dbReference>
<dbReference type="SMART" id="SM00448">
    <property type="entry name" value="REC"/>
    <property type="match status" value="1"/>
</dbReference>
<dbReference type="Proteomes" id="UP000241964">
    <property type="component" value="Unassembled WGS sequence"/>
</dbReference>
<dbReference type="InterPro" id="IPR007492">
    <property type="entry name" value="LytTR_DNA-bd_dom"/>
</dbReference>
<comment type="caution">
    <text evidence="4">The sequence shown here is derived from an EMBL/GenBank/DDBJ whole genome shotgun (WGS) entry which is preliminary data.</text>
</comment>
<evidence type="ECO:0000256" key="1">
    <source>
        <dbReference type="PROSITE-ProRule" id="PRU00169"/>
    </source>
</evidence>
<protein>
    <submittedName>
        <fullName evidence="4">LytTR family two component transcriptional regulator</fullName>
    </submittedName>
</protein>
<organism evidence="4 5">
    <name type="scientific">Dyadobacter jiangsuensis</name>
    <dbReference type="NCBI Taxonomy" id="1591085"/>
    <lineage>
        <taxon>Bacteria</taxon>
        <taxon>Pseudomonadati</taxon>
        <taxon>Bacteroidota</taxon>
        <taxon>Cytophagia</taxon>
        <taxon>Cytophagales</taxon>
        <taxon>Spirosomataceae</taxon>
        <taxon>Dyadobacter</taxon>
    </lineage>
</organism>
<evidence type="ECO:0000313" key="5">
    <source>
        <dbReference type="Proteomes" id="UP000241964"/>
    </source>
</evidence>
<accession>A0A2P8FCV5</accession>
<dbReference type="Gene3D" id="3.40.50.2300">
    <property type="match status" value="1"/>
</dbReference>